<protein>
    <submittedName>
        <fullName evidence="1">DUF1963 domain-containing protein</fullName>
    </submittedName>
</protein>
<dbReference type="KEGG" id="tog:HNI00_15085"/>
<dbReference type="Gene3D" id="2.30.320.10">
    <property type="entry name" value="YwqG-like"/>
    <property type="match status" value="1"/>
</dbReference>
<accession>A0AA96YAY6</accession>
<reference evidence="1" key="1">
    <citation type="submission" date="2020-05" db="EMBL/GenBank/DDBJ databases">
        <authorList>
            <person name="Zhu T."/>
            <person name="Keshari N."/>
            <person name="Lu X."/>
        </authorList>
    </citation>
    <scope>NUCLEOTIDE SEQUENCE</scope>
    <source>
        <strain evidence="1">NK1-22</strain>
    </source>
</reference>
<dbReference type="PANTHER" id="PTHR36436:SF6">
    <property type="entry name" value="SLL5081 PROTEIN"/>
    <property type="match status" value="1"/>
</dbReference>
<dbReference type="RefSeq" id="WP_316787416.1">
    <property type="nucleotide sequence ID" value="NZ_CP053540.1"/>
</dbReference>
<dbReference type="Pfam" id="PF09234">
    <property type="entry name" value="DUF1963"/>
    <property type="match status" value="1"/>
</dbReference>
<dbReference type="InterPro" id="IPR035948">
    <property type="entry name" value="YwqG-like_sf"/>
</dbReference>
<organism evidence="1">
    <name type="scientific">Thermoleptolyngbya oregonensis NK1-22</name>
    <dbReference type="NCBI Taxonomy" id="2547457"/>
    <lineage>
        <taxon>Bacteria</taxon>
        <taxon>Bacillati</taxon>
        <taxon>Cyanobacteriota</taxon>
        <taxon>Cyanophyceae</taxon>
        <taxon>Oculatellales</taxon>
        <taxon>Oculatellaceae</taxon>
        <taxon>Thermoleptolyngbya</taxon>
    </lineage>
</organism>
<proteinExistence type="predicted"/>
<dbReference type="SUPFAM" id="SSF103032">
    <property type="entry name" value="Hypothetical protein YwqG"/>
    <property type="match status" value="1"/>
</dbReference>
<dbReference type="AlphaFoldDB" id="A0AA96YAY6"/>
<name>A0AA96YAY6_9CYAN</name>
<dbReference type="InterPro" id="IPR015315">
    <property type="entry name" value="DUF1963"/>
</dbReference>
<evidence type="ECO:0000313" key="1">
    <source>
        <dbReference type="EMBL" id="WOB44318.1"/>
    </source>
</evidence>
<dbReference type="EMBL" id="CP053540">
    <property type="protein sequence ID" value="WOB44318.1"/>
    <property type="molecule type" value="Genomic_DNA"/>
</dbReference>
<gene>
    <name evidence="1" type="ORF">HNI00_15085</name>
</gene>
<sequence>MTNYRLEDLGCGEALRAILREEISDAEIAAIESTIRPFVAIEATVSGSNSPLPWESRFGGRPYLPTGTDYPHIDGKPAPLLAQINFAEVPPLDGFPTSGILQFYVVDKPIWEWNHSWFATADRASMSYGELMELAGAKVLFFPDPILLVEAVTTDFRFLPSFEHSLVPERLDLRFQIKLAPMDAGGLNTWVETLRESEFFAENYDYALRELSDRTSNDALLEEAAHLLYGDGHRLGGYPAFSQSDPRAQLFPLAFGESFPPYDLLFRMVGQPGVNLHDSILYFLIPPADLQSRNFSNVLFYSDR</sequence>
<dbReference type="PANTHER" id="PTHR36436">
    <property type="entry name" value="SLL5081 PROTEIN"/>
    <property type="match status" value="1"/>
</dbReference>